<dbReference type="AlphaFoldDB" id="A0AAV7T501"/>
<evidence type="ECO:0000313" key="1">
    <source>
        <dbReference type="EMBL" id="KAJ1171038.1"/>
    </source>
</evidence>
<evidence type="ECO:0000313" key="2">
    <source>
        <dbReference type="Proteomes" id="UP001066276"/>
    </source>
</evidence>
<sequence length="164" mass="16907">MVGLEVSVGLGWRCGPARSQSCLPEPESGLPGLVGSAPCLPTPAGPIRRSGQAAGTRAGCGPQIELVAGPSGLPPPRLGEFGEIATAWGLWGCDCPPRVARWWQAGALRPSTLALTGAQLQKTSGACQVAGLEPRSPGGRRIVALGCCSLNIQLRLASWCQMRD</sequence>
<comment type="caution">
    <text evidence="1">The sequence shown here is derived from an EMBL/GenBank/DDBJ whole genome shotgun (WGS) entry which is preliminary data.</text>
</comment>
<gene>
    <name evidence="1" type="ORF">NDU88_002909</name>
</gene>
<protein>
    <submittedName>
        <fullName evidence="1">Uncharacterized protein</fullName>
    </submittedName>
</protein>
<organism evidence="1 2">
    <name type="scientific">Pleurodeles waltl</name>
    <name type="common">Iberian ribbed newt</name>
    <dbReference type="NCBI Taxonomy" id="8319"/>
    <lineage>
        <taxon>Eukaryota</taxon>
        <taxon>Metazoa</taxon>
        <taxon>Chordata</taxon>
        <taxon>Craniata</taxon>
        <taxon>Vertebrata</taxon>
        <taxon>Euteleostomi</taxon>
        <taxon>Amphibia</taxon>
        <taxon>Batrachia</taxon>
        <taxon>Caudata</taxon>
        <taxon>Salamandroidea</taxon>
        <taxon>Salamandridae</taxon>
        <taxon>Pleurodelinae</taxon>
        <taxon>Pleurodeles</taxon>
    </lineage>
</organism>
<proteinExistence type="predicted"/>
<dbReference type="EMBL" id="JANPWB010000007">
    <property type="protein sequence ID" value="KAJ1171038.1"/>
    <property type="molecule type" value="Genomic_DNA"/>
</dbReference>
<name>A0AAV7T501_PLEWA</name>
<accession>A0AAV7T501</accession>
<keyword evidence="2" id="KW-1185">Reference proteome</keyword>
<reference evidence="1" key="1">
    <citation type="journal article" date="2022" name="bioRxiv">
        <title>Sequencing and chromosome-scale assembly of the giantPleurodeles waltlgenome.</title>
        <authorList>
            <person name="Brown T."/>
            <person name="Elewa A."/>
            <person name="Iarovenko S."/>
            <person name="Subramanian E."/>
            <person name="Araus A.J."/>
            <person name="Petzold A."/>
            <person name="Susuki M."/>
            <person name="Suzuki K.-i.T."/>
            <person name="Hayashi T."/>
            <person name="Toyoda A."/>
            <person name="Oliveira C."/>
            <person name="Osipova E."/>
            <person name="Leigh N.D."/>
            <person name="Simon A."/>
            <person name="Yun M.H."/>
        </authorList>
    </citation>
    <scope>NUCLEOTIDE SEQUENCE</scope>
    <source>
        <strain evidence="1">20211129_DDA</strain>
        <tissue evidence="1">Liver</tissue>
    </source>
</reference>
<dbReference type="Proteomes" id="UP001066276">
    <property type="component" value="Chromosome 4_1"/>
</dbReference>